<protein>
    <submittedName>
        <fullName evidence="1">Uncharacterized protein</fullName>
    </submittedName>
</protein>
<proteinExistence type="predicted"/>
<dbReference type="AlphaFoldDB" id="A0A395J313"/>
<comment type="caution">
    <text evidence="1">The sequence shown here is derived from an EMBL/GenBank/DDBJ whole genome shotgun (WGS) entry which is preliminary data.</text>
</comment>
<dbReference type="EMBL" id="QKRW01000005">
    <property type="protein sequence ID" value="RAL66862.1"/>
    <property type="molecule type" value="Genomic_DNA"/>
</dbReference>
<evidence type="ECO:0000313" key="1">
    <source>
        <dbReference type="EMBL" id="RAL66862.1"/>
    </source>
</evidence>
<sequence>MVPLSEVSTHLESRQPEVEPAPLRIIKRSQTVTSRSSGCEFGGADEWGILESTFDNESEEVHRWQQAGL</sequence>
<name>A0A395J313_9HELO</name>
<evidence type="ECO:0000313" key="2">
    <source>
        <dbReference type="Proteomes" id="UP000249056"/>
    </source>
</evidence>
<dbReference type="Proteomes" id="UP000249056">
    <property type="component" value="Unassembled WGS sequence"/>
</dbReference>
<accession>A0A395J313</accession>
<reference evidence="1 2" key="1">
    <citation type="submission" date="2018-06" db="EMBL/GenBank/DDBJ databases">
        <title>Genome Sequence of the Brown Rot Fungal Pathogen Monilinia fructigena.</title>
        <authorList>
            <person name="Landi L."/>
            <person name="De Miccolis Angelini R.M."/>
            <person name="Pollastro S."/>
            <person name="Abate D."/>
            <person name="Faretra F."/>
            <person name="Romanazzi G."/>
        </authorList>
    </citation>
    <scope>NUCLEOTIDE SEQUENCE [LARGE SCALE GENOMIC DNA]</scope>
    <source>
        <strain evidence="1 2">Mfrg269</strain>
    </source>
</reference>
<keyword evidence="2" id="KW-1185">Reference proteome</keyword>
<organism evidence="1 2">
    <name type="scientific">Monilinia fructigena</name>
    <dbReference type="NCBI Taxonomy" id="38457"/>
    <lineage>
        <taxon>Eukaryota</taxon>
        <taxon>Fungi</taxon>
        <taxon>Dikarya</taxon>
        <taxon>Ascomycota</taxon>
        <taxon>Pezizomycotina</taxon>
        <taxon>Leotiomycetes</taxon>
        <taxon>Helotiales</taxon>
        <taxon>Sclerotiniaceae</taxon>
        <taxon>Monilinia</taxon>
    </lineage>
</organism>
<gene>
    <name evidence="1" type="ORF">DID88_007644</name>
</gene>